<evidence type="ECO:0000256" key="1">
    <source>
        <dbReference type="ARBA" id="ARBA00000915"/>
    </source>
</evidence>
<feature type="domain" description="ATP phosphoribosyltransferase catalytic" evidence="10">
    <location>
        <begin position="60"/>
        <end position="200"/>
    </location>
</feature>
<evidence type="ECO:0000256" key="7">
    <source>
        <dbReference type="ARBA" id="ARBA00023102"/>
    </source>
</evidence>
<name>A0A0G0QVS3_9BACT</name>
<organism evidence="11 12">
    <name type="scientific">Candidatus Daviesbacteria bacterium GW2011_GWC2_40_12</name>
    <dbReference type="NCBI Taxonomy" id="1618431"/>
    <lineage>
        <taxon>Bacteria</taxon>
        <taxon>Candidatus Daviesiibacteriota</taxon>
    </lineage>
</organism>
<dbReference type="GO" id="GO:0005737">
    <property type="term" value="C:cytoplasm"/>
    <property type="evidence" value="ECO:0007669"/>
    <property type="project" value="InterPro"/>
</dbReference>
<evidence type="ECO:0000313" key="12">
    <source>
        <dbReference type="Proteomes" id="UP000034881"/>
    </source>
</evidence>
<evidence type="ECO:0000256" key="4">
    <source>
        <dbReference type="ARBA" id="ARBA00022605"/>
    </source>
</evidence>
<dbReference type="AlphaFoldDB" id="A0A0G0QVS3"/>
<evidence type="ECO:0000256" key="3">
    <source>
        <dbReference type="ARBA" id="ARBA00011946"/>
    </source>
</evidence>
<dbReference type="NCBIfam" id="TIGR00070">
    <property type="entry name" value="hisG"/>
    <property type="match status" value="1"/>
</dbReference>
<evidence type="ECO:0000256" key="6">
    <source>
        <dbReference type="ARBA" id="ARBA00022679"/>
    </source>
</evidence>
<comment type="catalytic activity">
    <reaction evidence="1">
        <text>1-(5-phospho-beta-D-ribosyl)-ATP + diphosphate = 5-phospho-alpha-D-ribose 1-diphosphate + ATP</text>
        <dbReference type="Rhea" id="RHEA:18473"/>
        <dbReference type="ChEBI" id="CHEBI:30616"/>
        <dbReference type="ChEBI" id="CHEBI:33019"/>
        <dbReference type="ChEBI" id="CHEBI:58017"/>
        <dbReference type="ChEBI" id="CHEBI:73183"/>
        <dbReference type="EC" id="2.4.2.17"/>
    </reaction>
</comment>
<dbReference type="InterPro" id="IPR013820">
    <property type="entry name" value="ATP_PRibTrfase_cat"/>
</dbReference>
<comment type="pathway">
    <text evidence="2">Amino-acid biosynthesis; L-histidine biosynthesis; L-histidine from 5-phospho-alpha-D-ribose 1-diphosphate: step 1/9.</text>
</comment>
<evidence type="ECO:0000259" key="10">
    <source>
        <dbReference type="Pfam" id="PF01634"/>
    </source>
</evidence>
<evidence type="ECO:0000256" key="2">
    <source>
        <dbReference type="ARBA" id="ARBA00004667"/>
    </source>
</evidence>
<dbReference type="Pfam" id="PF01634">
    <property type="entry name" value="HisG"/>
    <property type="match status" value="1"/>
</dbReference>
<dbReference type="EC" id="2.4.2.17" evidence="3 9"/>
<comment type="function">
    <text evidence="8">Catalyzes the condensation of ATP and 5-phosphoribose 1-diphosphate to form N'-(5'-phosphoribosyl)-ATP (PR-ATP). Has a crucial role in the pathway because the rate of histidine biosynthesis seems to be controlled primarily by regulation of HisG enzymatic activity.</text>
</comment>
<gene>
    <name evidence="11" type="ORF">UT77_C0011G0022</name>
</gene>
<protein>
    <recommendedName>
        <fullName evidence="3 9">ATP phosphoribosyltransferase</fullName>
        <ecNumber evidence="3 9">2.4.2.17</ecNumber>
    </recommendedName>
</protein>
<dbReference type="GO" id="GO:0003879">
    <property type="term" value="F:ATP phosphoribosyltransferase activity"/>
    <property type="evidence" value="ECO:0007669"/>
    <property type="project" value="UniProtKB-UniRule"/>
</dbReference>
<dbReference type="InterPro" id="IPR001348">
    <property type="entry name" value="ATP_PRibTrfase_HisG"/>
</dbReference>
<keyword evidence="4" id="KW-0028">Amino-acid biosynthesis</keyword>
<dbReference type="EMBL" id="LBYB01000011">
    <property type="protein sequence ID" value="KKR41451.1"/>
    <property type="molecule type" value="Genomic_DNA"/>
</dbReference>
<dbReference type="Proteomes" id="UP000034881">
    <property type="component" value="Unassembled WGS sequence"/>
</dbReference>
<evidence type="ECO:0000256" key="5">
    <source>
        <dbReference type="ARBA" id="ARBA00022676"/>
    </source>
</evidence>
<dbReference type="Gene3D" id="3.40.190.10">
    <property type="entry name" value="Periplasmic binding protein-like II"/>
    <property type="match status" value="2"/>
</dbReference>
<dbReference type="PANTHER" id="PTHR21403:SF8">
    <property type="entry name" value="ATP PHOSPHORIBOSYLTRANSFERASE"/>
    <property type="match status" value="1"/>
</dbReference>
<dbReference type="PANTHER" id="PTHR21403">
    <property type="entry name" value="ATP PHOSPHORIBOSYLTRANSFERASE ATP-PRTASE"/>
    <property type="match status" value="1"/>
</dbReference>
<keyword evidence="7" id="KW-0368">Histidine biosynthesis</keyword>
<dbReference type="GO" id="GO:0000105">
    <property type="term" value="P:L-histidine biosynthetic process"/>
    <property type="evidence" value="ECO:0007669"/>
    <property type="project" value="UniProtKB-UniRule"/>
</dbReference>
<comment type="caution">
    <text evidence="11">The sequence shown here is derived from an EMBL/GenBank/DDBJ whole genome shotgun (WGS) entry which is preliminary data.</text>
</comment>
<reference evidence="11 12" key="1">
    <citation type="journal article" date="2015" name="Nature">
        <title>rRNA introns, odd ribosomes, and small enigmatic genomes across a large radiation of phyla.</title>
        <authorList>
            <person name="Brown C.T."/>
            <person name="Hug L.A."/>
            <person name="Thomas B.C."/>
            <person name="Sharon I."/>
            <person name="Castelle C.J."/>
            <person name="Singh A."/>
            <person name="Wilkins M.J."/>
            <person name="Williams K.H."/>
            <person name="Banfield J.F."/>
        </authorList>
    </citation>
    <scope>NUCLEOTIDE SEQUENCE [LARGE SCALE GENOMIC DNA]</scope>
</reference>
<sequence length="323" mass="36013">MNVEKLSLGIQKPTGKTNLGEETVALLAAGELSWKWTEERRDFGPTNLEGLEIVLMRNGDLVPECVRGDVDLVVTGRDKLWNYDYPNQLIEVANLGISPCNVDLCVRQDFPYTKLEDLNNRTIATSYPKGTKRWFNKQGIKVKTIPYEGGEETSVARGKAVACVVVAASGKTIRDNELQTVATLIQSEALMLANSDLKNRGNQTQKVAWNFFRMLVTGLWSTQYVMVDANLPLLDDATLASLPCAKSPTISNLQSGGIATKLMIPRNNLQEARLKIYQTGGEELGQYDIKRLPNLDEPQVTALMRAIWPEWELPTPPWSYLIT</sequence>
<proteinExistence type="predicted"/>
<dbReference type="SUPFAM" id="SSF53850">
    <property type="entry name" value="Periplasmic binding protein-like II"/>
    <property type="match status" value="1"/>
</dbReference>
<keyword evidence="6 11" id="KW-0808">Transferase</keyword>
<dbReference type="InterPro" id="IPR015867">
    <property type="entry name" value="N-reg_PII/ATP_PRibTrfase_C"/>
</dbReference>
<dbReference type="UniPathway" id="UPA00031">
    <property type="reaction ID" value="UER00006"/>
</dbReference>
<evidence type="ECO:0000313" key="11">
    <source>
        <dbReference type="EMBL" id="KKR41451.1"/>
    </source>
</evidence>
<keyword evidence="5 11" id="KW-0328">Glycosyltransferase</keyword>
<accession>A0A0G0QVS3</accession>
<dbReference type="Gene3D" id="3.30.70.120">
    <property type="match status" value="1"/>
</dbReference>
<evidence type="ECO:0000256" key="9">
    <source>
        <dbReference type="NCBIfam" id="TIGR00070"/>
    </source>
</evidence>
<evidence type="ECO:0000256" key="8">
    <source>
        <dbReference type="ARBA" id="ARBA00024861"/>
    </source>
</evidence>